<dbReference type="EMBL" id="DVLP01000246">
    <property type="protein sequence ID" value="HIT75567.1"/>
    <property type="molecule type" value="Genomic_DNA"/>
</dbReference>
<comment type="caution">
    <text evidence="2">The sequence shown here is derived from an EMBL/GenBank/DDBJ whole genome shotgun (WGS) entry which is preliminary data.</text>
</comment>
<accession>A0A9D1GY58</accession>
<protein>
    <submittedName>
        <fullName evidence="2">Uncharacterized protein</fullName>
    </submittedName>
</protein>
<keyword evidence="1" id="KW-0472">Membrane</keyword>
<organism evidence="2 3">
    <name type="scientific">Candidatus Avipropionibacterium avicola</name>
    <dbReference type="NCBI Taxonomy" id="2840701"/>
    <lineage>
        <taxon>Bacteria</taxon>
        <taxon>Bacillati</taxon>
        <taxon>Actinomycetota</taxon>
        <taxon>Actinomycetes</taxon>
        <taxon>Propionibacteriales</taxon>
        <taxon>Propionibacteriaceae</taxon>
        <taxon>Propionibacteriaceae incertae sedis</taxon>
        <taxon>Candidatus Avipropionibacterium</taxon>
    </lineage>
</organism>
<evidence type="ECO:0000313" key="2">
    <source>
        <dbReference type="EMBL" id="HIT75567.1"/>
    </source>
</evidence>
<gene>
    <name evidence="2" type="ORF">IAA98_08280</name>
</gene>
<keyword evidence="1" id="KW-0812">Transmembrane</keyword>
<name>A0A9D1GY58_9ACTN</name>
<proteinExistence type="predicted"/>
<feature type="transmembrane region" description="Helical" evidence="1">
    <location>
        <begin position="20"/>
        <end position="45"/>
    </location>
</feature>
<dbReference type="Proteomes" id="UP000886842">
    <property type="component" value="Unassembled WGS sequence"/>
</dbReference>
<reference evidence="2" key="2">
    <citation type="journal article" date="2021" name="PeerJ">
        <title>Extensive microbial diversity within the chicken gut microbiome revealed by metagenomics and culture.</title>
        <authorList>
            <person name="Gilroy R."/>
            <person name="Ravi A."/>
            <person name="Getino M."/>
            <person name="Pursley I."/>
            <person name="Horton D.L."/>
            <person name="Alikhan N.F."/>
            <person name="Baker D."/>
            <person name="Gharbi K."/>
            <person name="Hall N."/>
            <person name="Watson M."/>
            <person name="Adriaenssens E.M."/>
            <person name="Foster-Nyarko E."/>
            <person name="Jarju S."/>
            <person name="Secka A."/>
            <person name="Antonio M."/>
            <person name="Oren A."/>
            <person name="Chaudhuri R.R."/>
            <person name="La Ragione R."/>
            <person name="Hildebrand F."/>
            <person name="Pallen M.J."/>
        </authorList>
    </citation>
    <scope>NUCLEOTIDE SEQUENCE</scope>
    <source>
        <strain evidence="2">ChiGjej1B1-24693</strain>
    </source>
</reference>
<dbReference type="AlphaFoldDB" id="A0A9D1GY58"/>
<sequence length="90" mass="8889">MGARDEARARAEWLKVDLGAGVLISGLFMLAVPALAVVAVVIAVLSRGGGAMSTPGAVVAIIGAAVMMAPGILVTGMATGIRVGFDPGTR</sequence>
<reference evidence="2" key="1">
    <citation type="submission" date="2020-10" db="EMBL/GenBank/DDBJ databases">
        <authorList>
            <person name="Gilroy R."/>
        </authorList>
    </citation>
    <scope>NUCLEOTIDE SEQUENCE</scope>
    <source>
        <strain evidence="2">ChiGjej1B1-24693</strain>
    </source>
</reference>
<feature type="transmembrane region" description="Helical" evidence="1">
    <location>
        <begin position="57"/>
        <end position="81"/>
    </location>
</feature>
<evidence type="ECO:0000313" key="3">
    <source>
        <dbReference type="Proteomes" id="UP000886842"/>
    </source>
</evidence>
<evidence type="ECO:0000256" key="1">
    <source>
        <dbReference type="SAM" id="Phobius"/>
    </source>
</evidence>
<keyword evidence="1" id="KW-1133">Transmembrane helix</keyword>
<feature type="non-terminal residue" evidence="2">
    <location>
        <position position="90"/>
    </location>
</feature>